<dbReference type="Gene3D" id="2.40.160.20">
    <property type="match status" value="1"/>
</dbReference>
<dbReference type="RefSeq" id="WP_134248474.1">
    <property type="nucleotide sequence ID" value="NZ_SNQI01000003.1"/>
</dbReference>
<dbReference type="Proteomes" id="UP000298517">
    <property type="component" value="Unassembled WGS sequence"/>
</dbReference>
<protein>
    <recommendedName>
        <fullName evidence="3">Outer membrane protein beta-barrel domain-containing protein</fullName>
    </recommendedName>
</protein>
<evidence type="ECO:0000313" key="5">
    <source>
        <dbReference type="Proteomes" id="UP000298517"/>
    </source>
</evidence>
<feature type="domain" description="Outer membrane protein beta-barrel" evidence="3">
    <location>
        <begin position="9"/>
        <end position="216"/>
    </location>
</feature>
<evidence type="ECO:0000256" key="2">
    <source>
        <dbReference type="SAM" id="SignalP"/>
    </source>
</evidence>
<dbReference type="InterPro" id="IPR027385">
    <property type="entry name" value="Beta-barrel_OMP"/>
</dbReference>
<reference evidence="4 5" key="1">
    <citation type="journal article" date="2011" name="J. Microbiol.">
        <title>Gramella jeungdoensis sp. nov., isolated from a solar saltern in Korea.</title>
        <authorList>
            <person name="Joung Y."/>
            <person name="Kim H."/>
            <person name="Jang T."/>
            <person name="Ahn T.S."/>
            <person name="Joh K."/>
        </authorList>
    </citation>
    <scope>NUCLEOTIDE SEQUENCE [LARGE SCALE GENOMIC DNA]</scope>
    <source>
        <strain evidence="4 5">KCTC 23123</strain>
    </source>
</reference>
<proteinExistence type="predicted"/>
<feature type="chain" id="PRO_5021288017" description="Outer membrane protein beta-barrel domain-containing protein" evidence="2">
    <location>
        <begin position="20"/>
        <end position="290"/>
    </location>
</feature>
<dbReference type="AlphaFoldDB" id="A0A4Y8ATR9"/>
<gene>
    <name evidence="4" type="ORF">E2488_11430</name>
</gene>
<dbReference type="EMBL" id="SNQI01000003">
    <property type="protein sequence ID" value="TEW74076.1"/>
    <property type="molecule type" value="Genomic_DNA"/>
</dbReference>
<keyword evidence="1 2" id="KW-0732">Signal</keyword>
<dbReference type="InterPro" id="IPR011250">
    <property type="entry name" value="OMP/PagP_B-barrel"/>
</dbReference>
<evidence type="ECO:0000313" key="4">
    <source>
        <dbReference type="EMBL" id="TEW74076.1"/>
    </source>
</evidence>
<dbReference type="OrthoDB" id="1198954at2"/>
<keyword evidence="5" id="KW-1185">Reference proteome</keyword>
<dbReference type="SUPFAM" id="SSF56925">
    <property type="entry name" value="OMPA-like"/>
    <property type="match status" value="1"/>
</dbReference>
<accession>A0A4Y8ATR9</accession>
<feature type="signal peptide" evidence="2">
    <location>
        <begin position="1"/>
        <end position="19"/>
    </location>
</feature>
<name>A0A4Y8ATR9_9FLAO</name>
<evidence type="ECO:0000256" key="1">
    <source>
        <dbReference type="ARBA" id="ARBA00022729"/>
    </source>
</evidence>
<organism evidence="4 5">
    <name type="scientific">Gramella jeungdoensis</name>
    <dbReference type="NCBI Taxonomy" id="708091"/>
    <lineage>
        <taxon>Bacteria</taxon>
        <taxon>Pseudomonadati</taxon>
        <taxon>Bacteroidota</taxon>
        <taxon>Flavobacteriia</taxon>
        <taxon>Flavobacteriales</taxon>
        <taxon>Flavobacteriaceae</taxon>
        <taxon>Christiangramia</taxon>
    </lineage>
</organism>
<sequence length="290" mass="30905">MRKNLLLLVAILVVTSASAQFYVSGSGGYAVPSAGVKFGEIISVNGTENTYGSYGEGLNAQFRAGYFFNDTWGVDLGFGYLHGADQTIKDINVPGSPVVDIKARGRAYGLSTSVVYKFTNNIYGRFGALIKVGGKTEALGSIYGVNLPAGVIPNVPIATTLDIDYTQDYKGRLPLGFVGAIGYKHNLSDNFSIFAEAEYMGISVTRDSAEIMEFSATLREVDGATLPIENVQAIFAASGSELAGIFNNEIEFVDELPLGDSNTGSKQLSSTVPYSSFGVNFGITYTFSKK</sequence>
<dbReference type="Pfam" id="PF13505">
    <property type="entry name" value="OMP_b-brl"/>
    <property type="match status" value="1"/>
</dbReference>
<evidence type="ECO:0000259" key="3">
    <source>
        <dbReference type="Pfam" id="PF13505"/>
    </source>
</evidence>
<comment type="caution">
    <text evidence="4">The sequence shown here is derived from an EMBL/GenBank/DDBJ whole genome shotgun (WGS) entry which is preliminary data.</text>
</comment>